<dbReference type="Gene3D" id="3.90.1150.200">
    <property type="match status" value="1"/>
</dbReference>
<accession>A0A3B0C985</accession>
<feature type="domain" description="YdhG-like" evidence="1">
    <location>
        <begin position="24"/>
        <end position="114"/>
    </location>
</feature>
<dbReference type="InterPro" id="IPR014922">
    <property type="entry name" value="YdhG-like"/>
</dbReference>
<dbReference type="SUPFAM" id="SSF159888">
    <property type="entry name" value="YdhG-like"/>
    <property type="match status" value="1"/>
</dbReference>
<reference evidence="2 3" key="1">
    <citation type="journal article" date="2007" name="Int. J. Syst. Evol. Microbiol.">
        <title>Paenibacillus ginsengarvi sp. nov., isolated from soil from ginseng cultivation.</title>
        <authorList>
            <person name="Yoon M.H."/>
            <person name="Ten L.N."/>
            <person name="Im W.T."/>
        </authorList>
    </citation>
    <scope>NUCLEOTIDE SEQUENCE [LARGE SCALE GENOMIC DNA]</scope>
    <source>
        <strain evidence="2 3">KCTC 13059</strain>
    </source>
</reference>
<sequence length="128" mass="14406">MNPPKTVYESIDAYIAGFPPDIQHILTALRNVIREAAPEAKEKISYQMPTYELHGNLVHFAAFKNHIGFYPAPSGIEAFADEVKPYHKSKGTLQFPLDQPLPNELIARIVKYRVAESKEKAAAKTKKK</sequence>
<dbReference type="Pfam" id="PF08818">
    <property type="entry name" value="DUF1801"/>
    <property type="match status" value="1"/>
</dbReference>
<dbReference type="EMBL" id="RBAH01000014">
    <property type="protein sequence ID" value="RKN80669.1"/>
    <property type="molecule type" value="Genomic_DNA"/>
</dbReference>
<protein>
    <recommendedName>
        <fullName evidence="1">YdhG-like domain-containing protein</fullName>
    </recommendedName>
</protein>
<comment type="caution">
    <text evidence="2">The sequence shown here is derived from an EMBL/GenBank/DDBJ whole genome shotgun (WGS) entry which is preliminary data.</text>
</comment>
<dbReference type="AlphaFoldDB" id="A0A3B0C985"/>
<evidence type="ECO:0000313" key="2">
    <source>
        <dbReference type="EMBL" id="RKN80669.1"/>
    </source>
</evidence>
<evidence type="ECO:0000259" key="1">
    <source>
        <dbReference type="Pfam" id="PF08818"/>
    </source>
</evidence>
<dbReference type="RefSeq" id="WP_120748924.1">
    <property type="nucleotide sequence ID" value="NZ_RBAH01000014.1"/>
</dbReference>
<keyword evidence="3" id="KW-1185">Reference proteome</keyword>
<gene>
    <name evidence="2" type="ORF">D7M11_19505</name>
</gene>
<organism evidence="2 3">
    <name type="scientific">Paenibacillus ginsengarvi</name>
    <dbReference type="NCBI Taxonomy" id="400777"/>
    <lineage>
        <taxon>Bacteria</taxon>
        <taxon>Bacillati</taxon>
        <taxon>Bacillota</taxon>
        <taxon>Bacilli</taxon>
        <taxon>Bacillales</taxon>
        <taxon>Paenibacillaceae</taxon>
        <taxon>Paenibacillus</taxon>
    </lineage>
</organism>
<name>A0A3B0C985_9BACL</name>
<evidence type="ECO:0000313" key="3">
    <source>
        <dbReference type="Proteomes" id="UP000282311"/>
    </source>
</evidence>
<dbReference type="Proteomes" id="UP000282311">
    <property type="component" value="Unassembled WGS sequence"/>
</dbReference>
<dbReference type="OrthoDB" id="115213at2"/>
<proteinExistence type="predicted"/>